<keyword evidence="2" id="KW-0645">Protease</keyword>
<dbReference type="Gene3D" id="3.40.50.1820">
    <property type="entry name" value="alpha/beta hydrolase"/>
    <property type="match status" value="1"/>
</dbReference>
<name>A0ABP3GK38_9ALTE</name>
<keyword evidence="2" id="KW-0720">Serine protease</keyword>
<dbReference type="Pfam" id="PF00326">
    <property type="entry name" value="Peptidase_S9"/>
    <property type="match status" value="1"/>
</dbReference>
<reference evidence="7" key="1">
    <citation type="journal article" date="2019" name="Int. J. Syst. Evol. Microbiol.">
        <title>The Global Catalogue of Microorganisms (GCM) 10K type strain sequencing project: providing services to taxonomists for standard genome sequencing and annotation.</title>
        <authorList>
            <consortium name="The Broad Institute Genomics Platform"/>
            <consortium name="The Broad Institute Genome Sequencing Center for Infectious Disease"/>
            <person name="Wu L."/>
            <person name="Ma J."/>
        </authorList>
    </citation>
    <scope>NUCLEOTIDE SEQUENCE [LARGE SCALE GENOMIC DNA]</scope>
    <source>
        <strain evidence="7">JCM 13378</strain>
    </source>
</reference>
<dbReference type="Proteomes" id="UP001501757">
    <property type="component" value="Unassembled WGS sequence"/>
</dbReference>
<dbReference type="Gene3D" id="2.120.10.30">
    <property type="entry name" value="TolB, C-terminal domain"/>
    <property type="match status" value="2"/>
</dbReference>
<sequence length="680" mass="75637">MNPLKCLVFFLAVGSLPSMAALSDTFTAQDIFNLEYASDLVIRNNGEEVLFVRQFMDIYQDKKLGNIWQVNDQGNLLPVTSGNHQDFGLALSPDGNRLAYISTRSGKPQVHMQWLDKGKSAQLTHLTSAPSGLTWSPDGKSLAFRMFVKGKAKSPVSLAGKPEGAKWAEPAIFIDDLYYRADGGGYAEPGFVQLFVMDSEGGSARQLTFGDYHHNGAMSWSADGKFLYFSANLHDNYQLAPLNSEIYRLDIASGEIKALTDRDGPDQQPSVSPDGKALAYLGYDDKRTNYENRRLYVLDLSSGKSTLLSGSLDRSIDAFKWDPKGKGLYIQYDDKGQTLLASLTLDGKLKVLTDSLGGQSYGRPYTGAEFDVAANGTLAFTYSDALRPADVAVWRKGQARQLTHLNDDALAHKRLGKVQEIWYQSSADKLDIQGWVVYPPGFDAGKKYPLLLEIHGGPTTAYGPHFSAEVQLYAAAGYVVLYTNPRGSSSYGEAFAQKIHHNYPSQDYDDLMSGVDSLIDKGFIDETQLFVTGGSGGGVLTAWIVGHTDRFKAAVVAKPVINWYSFVLTSDFYPFFSQYWFAKKPWEDPEHYLQRSPISYVGNVKTPTMLLTGEADYRTPISETEQYYQALKLQGVDTAMVRIPDAPHGIYKRPSNLMSKVQYILWWFDKHKKNKEHSTQ</sequence>
<dbReference type="EMBL" id="BAAAEI010000006">
    <property type="protein sequence ID" value="GAA0347882.1"/>
    <property type="molecule type" value="Genomic_DNA"/>
</dbReference>
<evidence type="ECO:0000256" key="3">
    <source>
        <dbReference type="SAM" id="SignalP"/>
    </source>
</evidence>
<keyword evidence="1" id="KW-0378">Hydrolase</keyword>
<dbReference type="InterPro" id="IPR029058">
    <property type="entry name" value="AB_hydrolase_fold"/>
</dbReference>
<evidence type="ECO:0000313" key="7">
    <source>
        <dbReference type="Proteomes" id="UP001501757"/>
    </source>
</evidence>
<feature type="domain" description="Dipeptidylpeptidase IV N-terminal" evidence="5">
    <location>
        <begin position="189"/>
        <end position="278"/>
    </location>
</feature>
<keyword evidence="7" id="KW-1185">Reference proteome</keyword>
<dbReference type="InterPro" id="IPR011659">
    <property type="entry name" value="WD40"/>
</dbReference>
<evidence type="ECO:0000256" key="1">
    <source>
        <dbReference type="ARBA" id="ARBA00022801"/>
    </source>
</evidence>
<dbReference type="SUPFAM" id="SSF82171">
    <property type="entry name" value="DPP6 N-terminal domain-like"/>
    <property type="match status" value="1"/>
</dbReference>
<dbReference type="Pfam" id="PF07676">
    <property type="entry name" value="PD40"/>
    <property type="match status" value="2"/>
</dbReference>
<protein>
    <submittedName>
        <fullName evidence="6">S9 family peptidase</fullName>
    </submittedName>
</protein>
<organism evidence="6 7">
    <name type="scientific">Bowmanella denitrificans</name>
    <dbReference type="NCBI Taxonomy" id="366582"/>
    <lineage>
        <taxon>Bacteria</taxon>
        <taxon>Pseudomonadati</taxon>
        <taxon>Pseudomonadota</taxon>
        <taxon>Gammaproteobacteria</taxon>
        <taxon>Alteromonadales</taxon>
        <taxon>Alteromonadaceae</taxon>
        <taxon>Bowmanella</taxon>
    </lineage>
</organism>
<keyword evidence="3" id="KW-0732">Signal</keyword>
<dbReference type="RefSeq" id="WP_425542063.1">
    <property type="nucleotide sequence ID" value="NZ_BAAAEI010000006.1"/>
</dbReference>
<evidence type="ECO:0000259" key="4">
    <source>
        <dbReference type="Pfam" id="PF00326"/>
    </source>
</evidence>
<feature type="domain" description="Peptidase S9 prolyl oligopeptidase catalytic" evidence="4">
    <location>
        <begin position="464"/>
        <end position="673"/>
    </location>
</feature>
<dbReference type="PANTHER" id="PTHR42776:SF27">
    <property type="entry name" value="DIPEPTIDYL PEPTIDASE FAMILY MEMBER 6"/>
    <property type="match status" value="1"/>
</dbReference>
<gene>
    <name evidence="6" type="ORF">GCM10009092_10320</name>
</gene>
<dbReference type="Pfam" id="PF00930">
    <property type="entry name" value="DPPIV_N"/>
    <property type="match status" value="1"/>
</dbReference>
<comment type="caution">
    <text evidence="6">The sequence shown here is derived from an EMBL/GenBank/DDBJ whole genome shotgun (WGS) entry which is preliminary data.</text>
</comment>
<dbReference type="InterPro" id="IPR002469">
    <property type="entry name" value="Peptidase_S9B_N"/>
</dbReference>
<dbReference type="InterPro" id="IPR001375">
    <property type="entry name" value="Peptidase_S9_cat"/>
</dbReference>
<evidence type="ECO:0000256" key="2">
    <source>
        <dbReference type="ARBA" id="ARBA00022825"/>
    </source>
</evidence>
<proteinExistence type="predicted"/>
<evidence type="ECO:0000313" key="6">
    <source>
        <dbReference type="EMBL" id="GAA0347882.1"/>
    </source>
</evidence>
<accession>A0ABP3GK38</accession>
<dbReference type="InterPro" id="IPR011042">
    <property type="entry name" value="6-blade_b-propeller_TolB-like"/>
</dbReference>
<feature type="signal peptide" evidence="3">
    <location>
        <begin position="1"/>
        <end position="20"/>
    </location>
</feature>
<dbReference type="PANTHER" id="PTHR42776">
    <property type="entry name" value="SERINE PEPTIDASE S9 FAMILY MEMBER"/>
    <property type="match status" value="1"/>
</dbReference>
<evidence type="ECO:0000259" key="5">
    <source>
        <dbReference type="Pfam" id="PF00930"/>
    </source>
</evidence>
<feature type="chain" id="PRO_5045750011" evidence="3">
    <location>
        <begin position="21"/>
        <end position="680"/>
    </location>
</feature>
<dbReference type="SUPFAM" id="SSF53474">
    <property type="entry name" value="alpha/beta-Hydrolases"/>
    <property type="match status" value="1"/>
</dbReference>